<dbReference type="RefSeq" id="WP_338604719.1">
    <property type="nucleotide sequence ID" value="NZ_CP146016.1"/>
</dbReference>
<dbReference type="Gene3D" id="3.40.50.720">
    <property type="entry name" value="NAD(P)-binding Rossmann-like Domain"/>
    <property type="match status" value="1"/>
</dbReference>
<dbReference type="SUPFAM" id="SSF51735">
    <property type="entry name" value="NAD(P)-binding Rossmann-fold domains"/>
    <property type="match status" value="1"/>
</dbReference>
<evidence type="ECO:0000313" key="2">
    <source>
        <dbReference type="EMBL" id="WWQ61812.1"/>
    </source>
</evidence>
<dbReference type="InterPro" id="IPR036291">
    <property type="entry name" value="NAD(P)-bd_dom_sf"/>
</dbReference>
<dbReference type="GO" id="GO:0016646">
    <property type="term" value="F:oxidoreductase activity, acting on the CH-NH group of donors, NAD or NADP as acceptor"/>
    <property type="evidence" value="ECO:0007669"/>
    <property type="project" value="TreeGrafter"/>
</dbReference>
<feature type="domain" description="NAD(P)-binding" evidence="1">
    <location>
        <begin position="7"/>
        <end position="198"/>
    </location>
</feature>
<evidence type="ECO:0000313" key="3">
    <source>
        <dbReference type="Proteomes" id="UP001432202"/>
    </source>
</evidence>
<dbReference type="InterPro" id="IPR016040">
    <property type="entry name" value="NAD(P)-bd_dom"/>
</dbReference>
<evidence type="ECO:0000259" key="1">
    <source>
        <dbReference type="Pfam" id="PF13460"/>
    </source>
</evidence>
<gene>
    <name evidence="2" type="ORF">V6M85_09195</name>
</gene>
<protein>
    <submittedName>
        <fullName evidence="2">NAD(P)-dependent oxidoreductase</fullName>
    </submittedName>
</protein>
<sequence length="211" mass="23759">MRIALFGASGRIGQRILREALDRNHYVIAIVRDPKKITISNPKLTVISADIRDPNQVAKVVRGTDVVVASIRPDTGHESDLVIMAKSLIEGTKLAKVNRLIFVGGAGSLEVEPGKRLMDMPNFPTEWRAIAQAAAEALEVFKKEKELDWVYVSPPMFIEPGVRTGKYRIDTDKLIFDSQGRSYISMEDFAVAILYEIEKPRFHRQRFTVGY</sequence>
<organism evidence="2 3">
    <name type="scientific">Sulfolobus tengchongensis</name>
    <dbReference type="NCBI Taxonomy" id="207809"/>
    <lineage>
        <taxon>Archaea</taxon>
        <taxon>Thermoproteota</taxon>
        <taxon>Thermoprotei</taxon>
        <taxon>Sulfolobales</taxon>
        <taxon>Sulfolobaceae</taxon>
        <taxon>Sulfolobus</taxon>
    </lineage>
</organism>
<dbReference type="AlphaFoldDB" id="A0AAX4L5F4"/>
<dbReference type="InterPro" id="IPR051606">
    <property type="entry name" value="Polyketide_Oxido-like"/>
</dbReference>
<dbReference type="PANTHER" id="PTHR43355">
    <property type="entry name" value="FLAVIN REDUCTASE (NADPH)"/>
    <property type="match status" value="1"/>
</dbReference>
<dbReference type="Proteomes" id="UP001432202">
    <property type="component" value="Chromosome"/>
</dbReference>
<dbReference type="Pfam" id="PF13460">
    <property type="entry name" value="NAD_binding_10"/>
    <property type="match status" value="1"/>
</dbReference>
<dbReference type="CDD" id="cd05244">
    <property type="entry name" value="BVR-B_like_SDR_a"/>
    <property type="match status" value="1"/>
</dbReference>
<accession>A0AAX4L5F4</accession>
<name>A0AAX4L5F4_9CREN</name>
<keyword evidence="3" id="KW-1185">Reference proteome</keyword>
<proteinExistence type="predicted"/>
<reference evidence="2 3" key="1">
    <citation type="submission" date="2024-02" db="EMBL/GenBank/DDBJ databases">
        <title>STSV induces naive adaptation in Sulfolobus.</title>
        <authorList>
            <person name="Xiang X."/>
            <person name="Song M."/>
        </authorList>
    </citation>
    <scope>NUCLEOTIDE SEQUENCE [LARGE SCALE GENOMIC DNA]</scope>
    <source>
        <strain evidence="2 3">RT2</strain>
    </source>
</reference>
<dbReference type="EMBL" id="CP146016">
    <property type="protein sequence ID" value="WWQ61812.1"/>
    <property type="molecule type" value="Genomic_DNA"/>
</dbReference>
<dbReference type="PANTHER" id="PTHR43355:SF2">
    <property type="entry name" value="FLAVIN REDUCTASE (NADPH)"/>
    <property type="match status" value="1"/>
</dbReference>
<dbReference type="GeneID" id="89336942"/>